<feature type="transmembrane region" description="Helical" evidence="1">
    <location>
        <begin position="405"/>
        <end position="427"/>
    </location>
</feature>
<name>A0A1L7U2R3_FUSMA</name>
<proteinExistence type="predicted"/>
<evidence type="ECO:0000313" key="3">
    <source>
        <dbReference type="Proteomes" id="UP000184255"/>
    </source>
</evidence>
<feature type="transmembrane region" description="Helical" evidence="1">
    <location>
        <begin position="277"/>
        <end position="299"/>
    </location>
</feature>
<dbReference type="RefSeq" id="XP_041687639.1">
    <property type="nucleotide sequence ID" value="XM_041821905.1"/>
</dbReference>
<keyword evidence="1" id="KW-0472">Membrane</keyword>
<feature type="transmembrane region" description="Helical" evidence="1">
    <location>
        <begin position="311"/>
        <end position="330"/>
    </location>
</feature>
<protein>
    <submittedName>
        <fullName evidence="2">Uncharacterized protein</fullName>
    </submittedName>
</protein>
<evidence type="ECO:0000313" key="2">
    <source>
        <dbReference type="EMBL" id="CVL02593.1"/>
    </source>
</evidence>
<dbReference type="EMBL" id="FCQH01000013">
    <property type="protein sequence ID" value="CVL02593.1"/>
    <property type="molecule type" value="Genomic_DNA"/>
</dbReference>
<reference evidence="3" key="1">
    <citation type="journal article" date="2016" name="Genome Biol. Evol.">
        <title>Comparative 'omics' of the Fusarium fujikuroi species complex highlights differences in genetic potential and metabolite synthesis.</title>
        <authorList>
            <person name="Niehaus E.-M."/>
            <person name="Muensterkoetter M."/>
            <person name="Proctor R.H."/>
            <person name="Brown D.W."/>
            <person name="Sharon A."/>
            <person name="Idan Y."/>
            <person name="Oren-Young L."/>
            <person name="Sieber C.M."/>
            <person name="Novak O."/>
            <person name="Pencik A."/>
            <person name="Tarkowska D."/>
            <person name="Hromadova K."/>
            <person name="Freeman S."/>
            <person name="Maymon M."/>
            <person name="Elazar M."/>
            <person name="Youssef S.A."/>
            <person name="El-Shabrawy E.S.M."/>
            <person name="Shalaby A.B.A."/>
            <person name="Houterman P."/>
            <person name="Brock N.L."/>
            <person name="Burkhardt I."/>
            <person name="Tsavkelova E.A."/>
            <person name="Dickschat J.S."/>
            <person name="Galuszka P."/>
            <person name="Gueldener U."/>
            <person name="Tudzynski B."/>
        </authorList>
    </citation>
    <scope>NUCLEOTIDE SEQUENCE [LARGE SCALE GENOMIC DNA]</scope>
    <source>
        <strain evidence="3">MRC7560</strain>
    </source>
</reference>
<feature type="transmembrane region" description="Helical" evidence="1">
    <location>
        <begin position="448"/>
        <end position="468"/>
    </location>
</feature>
<feature type="transmembrane region" description="Helical" evidence="1">
    <location>
        <begin position="488"/>
        <end position="510"/>
    </location>
</feature>
<feature type="transmembrane region" description="Helical" evidence="1">
    <location>
        <begin position="196"/>
        <end position="215"/>
    </location>
</feature>
<organism evidence="2 3">
    <name type="scientific">Fusarium mangiferae</name>
    <name type="common">Mango malformation disease fungus</name>
    <dbReference type="NCBI Taxonomy" id="192010"/>
    <lineage>
        <taxon>Eukaryota</taxon>
        <taxon>Fungi</taxon>
        <taxon>Dikarya</taxon>
        <taxon>Ascomycota</taxon>
        <taxon>Pezizomycotina</taxon>
        <taxon>Sordariomycetes</taxon>
        <taxon>Hypocreomycetidae</taxon>
        <taxon>Hypocreales</taxon>
        <taxon>Nectriaceae</taxon>
        <taxon>Fusarium</taxon>
        <taxon>Fusarium fujikuroi species complex</taxon>
    </lineage>
</organism>
<keyword evidence="3" id="KW-1185">Reference proteome</keyword>
<dbReference type="VEuPathDB" id="FungiDB:FMAN_00097"/>
<gene>
    <name evidence="2" type="ORF">FMAN_00097</name>
</gene>
<feature type="transmembrane region" description="Helical" evidence="1">
    <location>
        <begin position="337"/>
        <end position="357"/>
    </location>
</feature>
<sequence length="591" mass="66775">MVEWHFEVIHNITSDRKLLGTIISPEWQMWDEAYFKRVSDTLADPTHTGKLMAEGCNNGDSEELNCTKTCDSAEYMFRSPQNLWNCMTLSTVAMKVIPEPTNDTVNRDSEKDMDAMFHFGSLRDFDRLYAFRKVRECLWQSCSDSKYGKCTEDLFDYQCSPIHQFSLANFGTVLSERYCSVADPGFDFDLVGQGVLISYIMQYVLVLFFCLSFALTRQWTKNHIWGRVRRLMSKGSLLPSAPRQNTSPLVKWFIRFCRQFPSAITSTLIDLQETQTLFAATISVATILAFHCYTGLANVASISSYVLNNEIAHGVIIIGMIPLLLLQLVLHASEHPSTYTLGFVLLNWLFIVIKSALQKGGAAGFEKTLQRQSSLPVCGNNPGAMSYCMNYNIKTGFTHIKFSLIFVHVLTFLLFTDWTLDTLHGFYEKDCPPRKCSLVRSLIKKKTLAILTAFLALVPMAFGLADLVRFYKGLRDRYTPEGGLPWSFGQVTAVAVWFPVVCKFLHYCVVKDGVQARIDKDEYVVSRRETATFELKSSEEPGLDNDSLIRPAVPGSKVEAETIEMRASLDASAESLLMRPHAGWSPHMETP</sequence>
<evidence type="ECO:0000256" key="1">
    <source>
        <dbReference type="SAM" id="Phobius"/>
    </source>
</evidence>
<keyword evidence="1" id="KW-1133">Transmembrane helix</keyword>
<dbReference type="AlphaFoldDB" id="A0A1L7U2R3"/>
<accession>A0A1L7U2R3</accession>
<comment type="caution">
    <text evidence="2">The sequence shown here is derived from an EMBL/GenBank/DDBJ whole genome shotgun (WGS) entry which is preliminary data.</text>
</comment>
<keyword evidence="1" id="KW-0812">Transmembrane</keyword>
<dbReference type="Proteomes" id="UP000184255">
    <property type="component" value="Unassembled WGS sequence"/>
</dbReference>
<dbReference type="GeneID" id="65079370"/>